<proteinExistence type="predicted"/>
<feature type="domain" description="UvrD-like helicase ATP-binding" evidence="5">
    <location>
        <begin position="128"/>
        <end position="185"/>
    </location>
</feature>
<evidence type="ECO:0000313" key="7">
    <source>
        <dbReference type="Proteomes" id="UP001549110"/>
    </source>
</evidence>
<dbReference type="InterPro" id="IPR027417">
    <property type="entry name" value="P-loop_NTPase"/>
</dbReference>
<dbReference type="InterPro" id="IPR014016">
    <property type="entry name" value="UvrD-like_ATP-bd"/>
</dbReference>
<evidence type="ECO:0000256" key="1">
    <source>
        <dbReference type="ARBA" id="ARBA00022741"/>
    </source>
</evidence>
<name>A0ABV2EM84_9CAUL</name>
<keyword evidence="2" id="KW-0378">Hydrolase</keyword>
<dbReference type="RefSeq" id="WP_354298136.1">
    <property type="nucleotide sequence ID" value="NZ_JBEPLU010000003.1"/>
</dbReference>
<comment type="caution">
    <text evidence="6">The sequence shown here is derived from an EMBL/GenBank/DDBJ whole genome shotgun (WGS) entry which is preliminary data.</text>
</comment>
<sequence length="343" mass="38566">MVSTVVVASAGSGKTTHLIDQAAHVKAGRVLITTYTNENVDNIRDCVVARFGYVPENIDIESWYSTLLRHGVRPYQNLLSNVGVTQTIAFIQVPQALRFVPKADVNRYFFTRNGDIYRDRVSDFVCLVDDKTGGKLIQRLEAIYSHILIDELQDMAGSDLDLLERLFKSKITMVAVADPRQGTYTTNNSIKHKKAARSGIVTWLSAMEKAGLITQEERAESWRCNQVICDFADALYPHLPRTTSRNATRTPHDGVFHISAADVPSYVAEFNPVVLRWNKNSDTLGLPATNFGVVKGRSFDRVLIFPTEPMRKYIKEPNPEMSLDRAKFYVAVTRARYSVAFVV</sequence>
<dbReference type="GO" id="GO:0004386">
    <property type="term" value="F:helicase activity"/>
    <property type="evidence" value="ECO:0007669"/>
    <property type="project" value="UniProtKB-KW"/>
</dbReference>
<dbReference type="SUPFAM" id="SSF52540">
    <property type="entry name" value="P-loop containing nucleoside triphosphate hydrolases"/>
    <property type="match status" value="1"/>
</dbReference>
<evidence type="ECO:0000313" key="6">
    <source>
        <dbReference type="EMBL" id="MET3528151.1"/>
    </source>
</evidence>
<dbReference type="InterPro" id="IPR000212">
    <property type="entry name" value="DNA_helicase_UvrD/REP"/>
</dbReference>
<keyword evidence="3 6" id="KW-0347">Helicase</keyword>
<evidence type="ECO:0000256" key="3">
    <source>
        <dbReference type="ARBA" id="ARBA00022806"/>
    </source>
</evidence>
<keyword evidence="7" id="KW-1185">Reference proteome</keyword>
<dbReference type="Pfam" id="PF00580">
    <property type="entry name" value="UvrD-helicase"/>
    <property type="match status" value="1"/>
</dbReference>
<evidence type="ECO:0000256" key="4">
    <source>
        <dbReference type="ARBA" id="ARBA00022840"/>
    </source>
</evidence>
<dbReference type="Proteomes" id="UP001549110">
    <property type="component" value="Unassembled WGS sequence"/>
</dbReference>
<evidence type="ECO:0000256" key="2">
    <source>
        <dbReference type="ARBA" id="ARBA00022801"/>
    </source>
</evidence>
<accession>A0ABV2EM84</accession>
<dbReference type="Gene3D" id="3.40.50.300">
    <property type="entry name" value="P-loop containing nucleotide triphosphate hydrolases"/>
    <property type="match status" value="1"/>
</dbReference>
<keyword evidence="1" id="KW-0547">Nucleotide-binding</keyword>
<gene>
    <name evidence="6" type="ORF">ABID41_003290</name>
</gene>
<reference evidence="6 7" key="1">
    <citation type="submission" date="2024-06" db="EMBL/GenBank/DDBJ databases">
        <title>Genomic Encyclopedia of Type Strains, Phase IV (KMG-IV): sequencing the most valuable type-strain genomes for metagenomic binning, comparative biology and taxonomic classification.</title>
        <authorList>
            <person name="Goeker M."/>
        </authorList>
    </citation>
    <scope>NUCLEOTIDE SEQUENCE [LARGE SCALE GENOMIC DNA]</scope>
    <source>
        <strain evidence="6 7">DSM 17809</strain>
    </source>
</reference>
<dbReference type="EMBL" id="JBEPLU010000003">
    <property type="protein sequence ID" value="MET3528151.1"/>
    <property type="molecule type" value="Genomic_DNA"/>
</dbReference>
<keyword evidence="4" id="KW-0067">ATP-binding</keyword>
<organism evidence="6 7">
    <name type="scientific">Phenylobacterium koreense</name>
    <dbReference type="NCBI Taxonomy" id="266125"/>
    <lineage>
        <taxon>Bacteria</taxon>
        <taxon>Pseudomonadati</taxon>
        <taxon>Pseudomonadota</taxon>
        <taxon>Alphaproteobacteria</taxon>
        <taxon>Caulobacterales</taxon>
        <taxon>Caulobacteraceae</taxon>
        <taxon>Phenylobacterium</taxon>
    </lineage>
</organism>
<dbReference type="PANTHER" id="PTHR11070">
    <property type="entry name" value="UVRD / RECB / PCRA DNA HELICASE FAMILY MEMBER"/>
    <property type="match status" value="1"/>
</dbReference>
<evidence type="ECO:0000259" key="5">
    <source>
        <dbReference type="Pfam" id="PF00580"/>
    </source>
</evidence>
<protein>
    <submittedName>
        <fullName evidence="6">DNA helicase IV</fullName>
    </submittedName>
</protein>